<comment type="caution">
    <text evidence="2">The sequence shown here is derived from an EMBL/GenBank/DDBJ whole genome shotgun (WGS) entry which is preliminary data.</text>
</comment>
<accession>A0AAP2K2B1</accession>
<dbReference type="AlphaFoldDB" id="A0AAP2K2B1"/>
<protein>
    <recommendedName>
        <fullName evidence="4">Lipoprotein</fullName>
    </recommendedName>
</protein>
<dbReference type="Proteomes" id="UP000824410">
    <property type="component" value="Unassembled WGS sequence"/>
</dbReference>
<gene>
    <name evidence="2" type="ORF">EX242_23360</name>
</gene>
<dbReference type="RefSeq" id="WP_131680099.1">
    <property type="nucleotide sequence ID" value="NZ_SHCZ01000052.1"/>
</dbReference>
<feature type="region of interest" description="Disordered" evidence="1">
    <location>
        <begin position="106"/>
        <end position="125"/>
    </location>
</feature>
<name>A0AAP2K2B1_PRORE</name>
<evidence type="ECO:0000313" key="3">
    <source>
        <dbReference type="Proteomes" id="UP000824410"/>
    </source>
</evidence>
<sequence length="125" mass="13969">MKSLLLGLICLSILSGCATKNYGRQGVLTDYEKSTMTCREIEMEQAKIHGYLQHVEKESEFDGRSVLSFLGDFGIGNTMEKNSAIESANKRIMQLQELRLQKKCNSSTENKTASLLDNNDVVSKD</sequence>
<reference evidence="2" key="1">
    <citation type="submission" date="2019-02" db="EMBL/GenBank/DDBJ databases">
        <title>Genomic characterization of isolates from hospital effluents in KZN, South Africa.</title>
        <authorList>
            <person name="Ntshobeni N."/>
            <person name="Allam M."/>
            <person name="Ismail A."/>
            <person name="Amoako D."/>
            <person name="Essack S."/>
            <person name="Chenia H."/>
        </authorList>
    </citation>
    <scope>NUCLEOTIDE SEQUENCE</scope>
    <source>
        <strain evidence="2">AFE97_S1</strain>
    </source>
</reference>
<organism evidence="2 3">
    <name type="scientific">Providencia rettgeri</name>
    <dbReference type="NCBI Taxonomy" id="587"/>
    <lineage>
        <taxon>Bacteria</taxon>
        <taxon>Pseudomonadati</taxon>
        <taxon>Pseudomonadota</taxon>
        <taxon>Gammaproteobacteria</taxon>
        <taxon>Enterobacterales</taxon>
        <taxon>Morganellaceae</taxon>
        <taxon>Providencia</taxon>
    </lineage>
</organism>
<proteinExistence type="predicted"/>
<evidence type="ECO:0000313" key="2">
    <source>
        <dbReference type="EMBL" id="MBX6983174.1"/>
    </source>
</evidence>
<evidence type="ECO:0000256" key="1">
    <source>
        <dbReference type="SAM" id="MobiDB-lite"/>
    </source>
</evidence>
<dbReference type="EMBL" id="SHDO01000062">
    <property type="protein sequence ID" value="MBX6983174.1"/>
    <property type="molecule type" value="Genomic_DNA"/>
</dbReference>
<dbReference type="PROSITE" id="PS51257">
    <property type="entry name" value="PROKAR_LIPOPROTEIN"/>
    <property type="match status" value="1"/>
</dbReference>
<evidence type="ECO:0008006" key="4">
    <source>
        <dbReference type="Google" id="ProtNLM"/>
    </source>
</evidence>